<dbReference type="Pfam" id="PF26286">
    <property type="entry name" value="UBA_10"/>
    <property type="match status" value="1"/>
</dbReference>
<feature type="compositionally biased region" description="Polar residues" evidence="1">
    <location>
        <begin position="208"/>
        <end position="221"/>
    </location>
</feature>
<dbReference type="InterPro" id="IPR058864">
    <property type="entry name" value="UBA_10"/>
</dbReference>
<dbReference type="GO" id="GO:0004519">
    <property type="term" value="F:endonuclease activity"/>
    <property type="evidence" value="ECO:0007669"/>
    <property type="project" value="TreeGrafter"/>
</dbReference>
<dbReference type="CDD" id="cd14279">
    <property type="entry name" value="CUE"/>
    <property type="match status" value="1"/>
</dbReference>
<dbReference type="SUPFAM" id="SSF160443">
    <property type="entry name" value="SMR domain-like"/>
    <property type="match status" value="1"/>
</dbReference>
<dbReference type="GO" id="GO:0005634">
    <property type="term" value="C:nucleus"/>
    <property type="evidence" value="ECO:0007669"/>
    <property type="project" value="TreeGrafter"/>
</dbReference>
<dbReference type="PANTHER" id="PTHR46535">
    <property type="entry name" value="NEDD4-BINDING PROTEIN 2"/>
    <property type="match status" value="1"/>
</dbReference>
<feature type="region of interest" description="Disordered" evidence="1">
    <location>
        <begin position="99"/>
        <end position="118"/>
    </location>
</feature>
<gene>
    <name evidence="3" type="ORF">K504DRAFT_461941</name>
</gene>
<protein>
    <recommendedName>
        <fullName evidence="2">Smr domain-containing protein</fullName>
    </recommendedName>
</protein>
<feature type="region of interest" description="Disordered" evidence="1">
    <location>
        <begin position="51"/>
        <end position="87"/>
    </location>
</feature>
<feature type="region of interest" description="Disordered" evidence="1">
    <location>
        <begin position="194"/>
        <end position="232"/>
    </location>
</feature>
<evidence type="ECO:0000313" key="4">
    <source>
        <dbReference type="Proteomes" id="UP000799428"/>
    </source>
</evidence>
<dbReference type="Gene3D" id="3.30.1370.110">
    <property type="match status" value="1"/>
</dbReference>
<evidence type="ECO:0000256" key="1">
    <source>
        <dbReference type="SAM" id="MobiDB-lite"/>
    </source>
</evidence>
<dbReference type="AlphaFoldDB" id="A0A6G1KKQ5"/>
<dbReference type="EMBL" id="MU005765">
    <property type="protein sequence ID" value="KAF2713419.1"/>
    <property type="molecule type" value="Genomic_DNA"/>
</dbReference>
<accession>A0A6G1KKQ5</accession>
<proteinExistence type="predicted"/>
<dbReference type="PANTHER" id="PTHR46535:SF1">
    <property type="entry name" value="NEDD4-BINDING PROTEIN 2"/>
    <property type="match status" value="1"/>
</dbReference>
<dbReference type="OrthoDB" id="443981at2759"/>
<keyword evidence="4" id="KW-1185">Reference proteome</keyword>
<dbReference type="InterPro" id="IPR002625">
    <property type="entry name" value="Smr_dom"/>
</dbReference>
<feature type="compositionally biased region" description="Basic residues" evidence="1">
    <location>
        <begin position="194"/>
        <end position="207"/>
    </location>
</feature>
<dbReference type="PROSITE" id="PS50828">
    <property type="entry name" value="SMR"/>
    <property type="match status" value="1"/>
</dbReference>
<evidence type="ECO:0000259" key="2">
    <source>
        <dbReference type="PROSITE" id="PS50828"/>
    </source>
</evidence>
<organism evidence="3 4">
    <name type="scientific">Pleomassaria siparia CBS 279.74</name>
    <dbReference type="NCBI Taxonomy" id="1314801"/>
    <lineage>
        <taxon>Eukaryota</taxon>
        <taxon>Fungi</taxon>
        <taxon>Dikarya</taxon>
        <taxon>Ascomycota</taxon>
        <taxon>Pezizomycotina</taxon>
        <taxon>Dothideomycetes</taxon>
        <taxon>Pleosporomycetidae</taxon>
        <taxon>Pleosporales</taxon>
        <taxon>Pleomassariaceae</taxon>
        <taxon>Pleomassaria</taxon>
    </lineage>
</organism>
<dbReference type="SMART" id="SM01162">
    <property type="entry name" value="DUF1771"/>
    <property type="match status" value="1"/>
</dbReference>
<feature type="compositionally biased region" description="Polar residues" evidence="1">
    <location>
        <begin position="77"/>
        <end position="87"/>
    </location>
</feature>
<dbReference type="InterPro" id="IPR036063">
    <property type="entry name" value="Smr_dom_sf"/>
</dbReference>
<dbReference type="InterPro" id="IPR052772">
    <property type="entry name" value="Endo/PolyKinase_Domain-Protein"/>
</dbReference>
<reference evidence="3" key="1">
    <citation type="journal article" date="2020" name="Stud. Mycol.">
        <title>101 Dothideomycetes genomes: a test case for predicting lifestyles and emergence of pathogens.</title>
        <authorList>
            <person name="Haridas S."/>
            <person name="Albert R."/>
            <person name="Binder M."/>
            <person name="Bloem J."/>
            <person name="Labutti K."/>
            <person name="Salamov A."/>
            <person name="Andreopoulos B."/>
            <person name="Baker S."/>
            <person name="Barry K."/>
            <person name="Bills G."/>
            <person name="Bluhm B."/>
            <person name="Cannon C."/>
            <person name="Castanera R."/>
            <person name="Culley D."/>
            <person name="Daum C."/>
            <person name="Ezra D."/>
            <person name="Gonzalez J."/>
            <person name="Henrissat B."/>
            <person name="Kuo A."/>
            <person name="Liang C."/>
            <person name="Lipzen A."/>
            <person name="Lutzoni F."/>
            <person name="Magnuson J."/>
            <person name="Mondo S."/>
            <person name="Nolan M."/>
            <person name="Ohm R."/>
            <person name="Pangilinan J."/>
            <person name="Park H.-J."/>
            <person name="Ramirez L."/>
            <person name="Alfaro M."/>
            <person name="Sun H."/>
            <person name="Tritt A."/>
            <person name="Yoshinaga Y."/>
            <person name="Zwiers L.-H."/>
            <person name="Turgeon B."/>
            <person name="Goodwin S."/>
            <person name="Spatafora J."/>
            <person name="Crous P."/>
            <person name="Grigoriev I."/>
        </authorList>
    </citation>
    <scope>NUCLEOTIDE SEQUENCE</scope>
    <source>
        <strain evidence="3">CBS 279.74</strain>
    </source>
</reference>
<dbReference type="InterPro" id="IPR013899">
    <property type="entry name" value="DUF1771"/>
</dbReference>
<dbReference type="Proteomes" id="UP000799428">
    <property type="component" value="Unassembled WGS sequence"/>
</dbReference>
<evidence type="ECO:0000313" key="3">
    <source>
        <dbReference type="EMBL" id="KAF2713419.1"/>
    </source>
</evidence>
<sequence length="530" mass="57316">MVDDLLILEQEFCPTVDPALVHAIYSDFTGTPDGLQSVRVLLDSIKQAAQAEQGTEFDPSGSSGDAARTSPGKESDQVASNAESWTSRTTVSNDLSALSLEAKSESDGSSEGGYFRDTERFDTPTKELLLAETFPTLRLELVVYTLNKCQGNFGKATDELLNHVYFEDSRTSPAEETVATKGVDAFAEEFHVPHCNKKGRGKRKQRSHNTNTQQASDSDVSTPPPPNKWLDSNRDVEFIASRTNSAYATVASLYHRNGASRSATIMVMLEKEVTDVRKEKEPDAAIVQDAIELTSVFSSIDLEYAIALIRITAPSIANAHELAKALTVLAGNDRKAKGDIVVIPRYAPVNLSDSTHESTSRLPSLPLSALPQTTASLSAARSEAFNQASAAYRKGRSTPMMKSVAGYYSQVGRDLNANLRAMNEVDADVLVSSQSSSCYLDLHGVSVASATRIAKERVQLWWHGLGEERIPGGGRRGAGEGYRIITGLGRHSEGGRGKIGPAVVRTLVKEGWKIEVGTGELLVVGLARRR</sequence>
<name>A0A6G1KKQ5_9PLEO</name>
<feature type="domain" description="Smr" evidence="2">
    <location>
        <begin position="440"/>
        <end position="527"/>
    </location>
</feature>